<feature type="coiled-coil region" evidence="1">
    <location>
        <begin position="62"/>
        <end position="89"/>
    </location>
</feature>
<organism evidence="2 3">
    <name type="scientific">Methanobrevibacter oralis</name>
    <dbReference type="NCBI Taxonomy" id="66851"/>
    <lineage>
        <taxon>Archaea</taxon>
        <taxon>Methanobacteriati</taxon>
        <taxon>Methanobacteriota</taxon>
        <taxon>Methanomada group</taxon>
        <taxon>Methanobacteria</taxon>
        <taxon>Methanobacteriales</taxon>
        <taxon>Methanobacteriaceae</taxon>
        <taxon>Methanobrevibacter</taxon>
    </lineage>
</organism>
<reference evidence="3" key="1">
    <citation type="journal article" date="2016" name="Genome Announc.">
        <title>Draft Genome Sequences of Methanobrevibacter curvatus DSM11111, Methanobrevibacter cuticularis DSM11139, Methanobrevibacter filiformis DSM11501, and Methanobrevibacter oralis DSM7256.</title>
        <authorList>
            <person name="Poehlein A."/>
            <person name="Seedorf H."/>
        </authorList>
    </citation>
    <scope>NUCLEOTIDE SEQUENCE [LARGE SCALE GENOMIC DNA]</scope>
    <source>
        <strain evidence="3">DSM 7256 / JCM 30027 / ZR</strain>
    </source>
</reference>
<name>A0A162FP47_METOA</name>
<accession>A0A162FP47</accession>
<evidence type="ECO:0000313" key="2">
    <source>
        <dbReference type="EMBL" id="KZX12990.1"/>
    </source>
</evidence>
<evidence type="ECO:0000256" key="1">
    <source>
        <dbReference type="SAM" id="Coils"/>
    </source>
</evidence>
<evidence type="ECO:0000313" key="3">
    <source>
        <dbReference type="Proteomes" id="UP000077428"/>
    </source>
</evidence>
<dbReference type="EMBL" id="LWMU01000059">
    <property type="protein sequence ID" value="KZX12990.1"/>
    <property type="molecule type" value="Genomic_DNA"/>
</dbReference>
<dbReference type="PATRIC" id="fig|66851.6.peg.982"/>
<dbReference type="Proteomes" id="UP000077428">
    <property type="component" value="Unassembled WGS sequence"/>
</dbReference>
<protein>
    <submittedName>
        <fullName evidence="2">Uncharacterized protein</fullName>
    </submittedName>
</protein>
<comment type="caution">
    <text evidence="2">The sequence shown here is derived from an EMBL/GenBank/DDBJ whole genome shotgun (WGS) entry which is preliminary data.</text>
</comment>
<dbReference type="STRING" id="66851.MBORA_08910"/>
<keyword evidence="1" id="KW-0175">Coiled coil</keyword>
<gene>
    <name evidence="2" type="ORF">MBORA_08910</name>
</gene>
<proteinExistence type="predicted"/>
<keyword evidence="3" id="KW-1185">Reference proteome</keyword>
<sequence length="190" mass="23144">MNYISLNNHLYESIRKITYFLVIHYSIKNILEAMQSKINKTVKNYKQELKIKHPELSDYKIKKLIKNKKEDLEQEIKEYLELFYELFNQQTFKKAIRYIDLLKNEIKGFPKLLSEYLNKNFFPEYRKFLRFLENPFKGKLEGTNNKLENYLGNTLDKDTKRIYRIPEGMFAYIMSRKNGWIENRNQDLTN</sequence>
<dbReference type="AlphaFoldDB" id="A0A162FP47"/>